<keyword evidence="8" id="KW-1185">Reference proteome</keyword>
<sequence>MTSADLIIIAILALSALLAFMRGFVREVLSIGAWVGAALATIYGFPILQPYARKYIEVALFADIAAGVAIFVLALILLTVLSHALSRNVRSSALGAVDRSLGLLFGLVRGAVLVCLAYLVMAWAIPQEDRPVWVAEARTLPLVQQGAGLLLKILPESALKQGEDAVGAAADGIGQAIDTGKAVQTLTPPTPTTPTTPTAPATPPATNGGSGGSGSGTGNGGSAAPDSGGANGTSGYNDAERKDLNRLLENAQP</sequence>
<evidence type="ECO:0000256" key="1">
    <source>
        <dbReference type="ARBA" id="ARBA00004141"/>
    </source>
</evidence>
<protein>
    <submittedName>
        <fullName evidence="7">Colicin V biosynthesis protein</fullName>
    </submittedName>
</protein>
<feature type="compositionally biased region" description="Gly residues" evidence="5">
    <location>
        <begin position="208"/>
        <end position="221"/>
    </location>
</feature>
<dbReference type="GO" id="GO:0009403">
    <property type="term" value="P:toxin biosynthetic process"/>
    <property type="evidence" value="ECO:0007669"/>
    <property type="project" value="InterPro"/>
</dbReference>
<dbReference type="Proteomes" id="UP000326202">
    <property type="component" value="Chromosome"/>
</dbReference>
<comment type="subcellular location">
    <subcellularLocation>
        <location evidence="1">Membrane</location>
        <topology evidence="1">Multi-pass membrane protein</topology>
    </subcellularLocation>
</comment>
<feature type="transmembrane region" description="Helical" evidence="6">
    <location>
        <begin position="6"/>
        <end position="24"/>
    </location>
</feature>
<accession>A0A5J6MGK5</accession>
<keyword evidence="2 6" id="KW-0812">Transmembrane</keyword>
<evidence type="ECO:0000256" key="5">
    <source>
        <dbReference type="SAM" id="MobiDB-lite"/>
    </source>
</evidence>
<organism evidence="7 8">
    <name type="scientific">Hypericibacter terrae</name>
    <dbReference type="NCBI Taxonomy" id="2602015"/>
    <lineage>
        <taxon>Bacteria</taxon>
        <taxon>Pseudomonadati</taxon>
        <taxon>Pseudomonadota</taxon>
        <taxon>Alphaproteobacteria</taxon>
        <taxon>Rhodospirillales</taxon>
        <taxon>Dongiaceae</taxon>
        <taxon>Hypericibacter</taxon>
    </lineage>
</organism>
<feature type="compositionally biased region" description="Low complexity" evidence="5">
    <location>
        <begin position="195"/>
        <end position="207"/>
    </location>
</feature>
<evidence type="ECO:0000256" key="2">
    <source>
        <dbReference type="ARBA" id="ARBA00022692"/>
    </source>
</evidence>
<dbReference type="GO" id="GO:0016020">
    <property type="term" value="C:membrane"/>
    <property type="evidence" value="ECO:0007669"/>
    <property type="project" value="UniProtKB-SubCell"/>
</dbReference>
<dbReference type="OrthoDB" id="9806894at2"/>
<dbReference type="PANTHER" id="PTHR36926:SF1">
    <property type="entry name" value="COLICIN V PRODUCTION PROTEIN"/>
    <property type="match status" value="1"/>
</dbReference>
<dbReference type="InterPro" id="IPR003825">
    <property type="entry name" value="Colicin-V_CvpA"/>
</dbReference>
<gene>
    <name evidence="7" type="ORF">FRZ44_15640</name>
</gene>
<feature type="transmembrane region" description="Helical" evidence="6">
    <location>
        <begin position="31"/>
        <end position="52"/>
    </location>
</feature>
<evidence type="ECO:0000256" key="6">
    <source>
        <dbReference type="SAM" id="Phobius"/>
    </source>
</evidence>
<reference evidence="7 8" key="1">
    <citation type="submission" date="2019-08" db="EMBL/GenBank/DDBJ databases">
        <title>Hyperibacter terrae gen. nov., sp. nov. and Hyperibacter viscosus sp. nov., two new members in the family Rhodospirillaceae isolated from the rhizosphere of Hypericum perforatum.</title>
        <authorList>
            <person name="Noviana Z."/>
        </authorList>
    </citation>
    <scope>NUCLEOTIDE SEQUENCE [LARGE SCALE GENOMIC DNA]</scope>
    <source>
        <strain evidence="7 8">R5913</strain>
    </source>
</reference>
<evidence type="ECO:0000256" key="4">
    <source>
        <dbReference type="ARBA" id="ARBA00023136"/>
    </source>
</evidence>
<dbReference type="AlphaFoldDB" id="A0A5J6MGK5"/>
<keyword evidence="3 6" id="KW-1133">Transmembrane helix</keyword>
<feature type="transmembrane region" description="Helical" evidence="6">
    <location>
        <begin position="58"/>
        <end position="81"/>
    </location>
</feature>
<feature type="transmembrane region" description="Helical" evidence="6">
    <location>
        <begin position="101"/>
        <end position="125"/>
    </location>
</feature>
<dbReference type="Pfam" id="PF02674">
    <property type="entry name" value="Colicin_V"/>
    <property type="match status" value="1"/>
</dbReference>
<proteinExistence type="predicted"/>
<evidence type="ECO:0000313" key="7">
    <source>
        <dbReference type="EMBL" id="QEX16271.1"/>
    </source>
</evidence>
<dbReference type="KEGG" id="htq:FRZ44_15640"/>
<feature type="region of interest" description="Disordered" evidence="5">
    <location>
        <begin position="180"/>
        <end position="253"/>
    </location>
</feature>
<evidence type="ECO:0000313" key="8">
    <source>
        <dbReference type="Proteomes" id="UP000326202"/>
    </source>
</evidence>
<dbReference type="PANTHER" id="PTHR36926">
    <property type="entry name" value="COLICIN V PRODUCTION PROTEIN"/>
    <property type="match status" value="1"/>
</dbReference>
<keyword evidence="4 6" id="KW-0472">Membrane</keyword>
<dbReference type="RefSeq" id="WP_151176649.1">
    <property type="nucleotide sequence ID" value="NZ_CP042906.1"/>
</dbReference>
<dbReference type="EMBL" id="CP042906">
    <property type="protein sequence ID" value="QEX16271.1"/>
    <property type="molecule type" value="Genomic_DNA"/>
</dbReference>
<evidence type="ECO:0000256" key="3">
    <source>
        <dbReference type="ARBA" id="ARBA00022989"/>
    </source>
</evidence>
<name>A0A5J6MGK5_9PROT</name>
<dbReference type="InterPro" id="IPR052719">
    <property type="entry name" value="CvpA-like"/>
</dbReference>